<evidence type="ECO:0000313" key="9">
    <source>
        <dbReference type="Proteomes" id="UP000192569"/>
    </source>
</evidence>
<dbReference type="Gene3D" id="3.20.20.70">
    <property type="entry name" value="Aldolase class I"/>
    <property type="match status" value="1"/>
</dbReference>
<dbReference type="GO" id="GO:0046872">
    <property type="term" value="F:metal ion binding"/>
    <property type="evidence" value="ECO:0007669"/>
    <property type="project" value="UniProtKB-KW"/>
</dbReference>
<dbReference type="CDD" id="cd01335">
    <property type="entry name" value="Radical_SAM"/>
    <property type="match status" value="1"/>
</dbReference>
<dbReference type="Proteomes" id="UP000192569">
    <property type="component" value="Chromosome I"/>
</dbReference>
<dbReference type="PROSITE" id="PS01305">
    <property type="entry name" value="MOAA_NIFB_PQQE"/>
    <property type="match status" value="1"/>
</dbReference>
<proteinExistence type="predicted"/>
<evidence type="ECO:0000256" key="2">
    <source>
        <dbReference type="ARBA" id="ARBA00022485"/>
    </source>
</evidence>
<evidence type="ECO:0000256" key="1">
    <source>
        <dbReference type="ARBA" id="ARBA00001966"/>
    </source>
</evidence>
<dbReference type="STRING" id="698762.SAMN00808754_0380"/>
<dbReference type="SUPFAM" id="SSF50156">
    <property type="entry name" value="PDZ domain-like"/>
    <property type="match status" value="1"/>
</dbReference>
<feature type="domain" description="Radical SAM core" evidence="7">
    <location>
        <begin position="9"/>
        <end position="241"/>
    </location>
</feature>
<dbReference type="InterPro" id="IPR050377">
    <property type="entry name" value="Radical_SAM_PqqE_MftC-like"/>
</dbReference>
<accession>A0A1W1VCD4</accession>
<dbReference type="InterPro" id="IPR000385">
    <property type="entry name" value="MoaA_NifB_PqqE_Fe-S-bd_CS"/>
</dbReference>
<dbReference type="SUPFAM" id="SSF102114">
    <property type="entry name" value="Radical SAM enzymes"/>
    <property type="match status" value="1"/>
</dbReference>
<keyword evidence="3" id="KW-0949">S-adenosyl-L-methionine</keyword>
<name>A0A1W1VCD4_9FIRM</name>
<dbReference type="InterPro" id="IPR041489">
    <property type="entry name" value="PDZ_6"/>
</dbReference>
<dbReference type="AlphaFoldDB" id="A0A1W1VCD4"/>
<dbReference type="EMBL" id="LT838272">
    <property type="protein sequence ID" value="SMB91069.1"/>
    <property type="molecule type" value="Genomic_DNA"/>
</dbReference>
<dbReference type="InterPro" id="IPR036034">
    <property type="entry name" value="PDZ_sf"/>
</dbReference>
<evidence type="ECO:0000256" key="3">
    <source>
        <dbReference type="ARBA" id="ARBA00022691"/>
    </source>
</evidence>
<dbReference type="PANTHER" id="PTHR11228:SF35">
    <property type="entry name" value="MOLYBDENUM COFACTOR BIOSYNTHESIS PROTEIN A-RELATED"/>
    <property type="match status" value="1"/>
</dbReference>
<dbReference type="RefSeq" id="WP_157109745.1">
    <property type="nucleotide sequence ID" value="NZ_LT838272.1"/>
</dbReference>
<dbReference type="GO" id="GO:0003824">
    <property type="term" value="F:catalytic activity"/>
    <property type="evidence" value="ECO:0007669"/>
    <property type="project" value="InterPro"/>
</dbReference>
<evidence type="ECO:0000259" key="7">
    <source>
        <dbReference type="PROSITE" id="PS51918"/>
    </source>
</evidence>
<dbReference type="SFLD" id="SFLDG01067">
    <property type="entry name" value="SPASM/twitch_domain_containing"/>
    <property type="match status" value="1"/>
</dbReference>
<dbReference type="PANTHER" id="PTHR11228">
    <property type="entry name" value="RADICAL SAM DOMAIN PROTEIN"/>
    <property type="match status" value="1"/>
</dbReference>
<dbReference type="GO" id="GO:0051539">
    <property type="term" value="F:4 iron, 4 sulfur cluster binding"/>
    <property type="evidence" value="ECO:0007669"/>
    <property type="project" value="UniProtKB-KW"/>
</dbReference>
<dbReference type="Pfam" id="PF04459">
    <property type="entry name" value="DUF512"/>
    <property type="match status" value="1"/>
</dbReference>
<gene>
    <name evidence="8" type="ORF">SAMN00808754_0380</name>
</gene>
<keyword evidence="6" id="KW-0411">Iron-sulfur</keyword>
<dbReference type="Pfam" id="PF04055">
    <property type="entry name" value="Radical_SAM"/>
    <property type="match status" value="1"/>
</dbReference>
<protein>
    <submittedName>
        <fullName evidence="8">Radical SAM superfamily enzyme, MoaA/NifB/PqqE/SkfB family</fullName>
    </submittedName>
</protein>
<evidence type="ECO:0000256" key="6">
    <source>
        <dbReference type="ARBA" id="ARBA00023014"/>
    </source>
</evidence>
<keyword evidence="2" id="KW-0004">4Fe-4S</keyword>
<reference evidence="8 9" key="1">
    <citation type="submission" date="2017-04" db="EMBL/GenBank/DDBJ databases">
        <authorList>
            <person name="Afonso C.L."/>
            <person name="Miller P.J."/>
            <person name="Scott M.A."/>
            <person name="Spackman E."/>
            <person name="Goraichik I."/>
            <person name="Dimitrov K.M."/>
            <person name="Suarez D.L."/>
            <person name="Swayne D.E."/>
        </authorList>
    </citation>
    <scope>NUCLEOTIDE SEQUENCE [LARGE SCALE GENOMIC DNA]</scope>
    <source>
        <strain evidence="8 9">ToBE</strain>
    </source>
</reference>
<sequence>MNKWQLLVLTSSRFNILPLTSTCNLRCIFCSHHQNPPGVEAIFISPLSLKEIEELFGYLDPARPIVIGESATRIVEGEPLTHPEFFTIMRSLRRRFPHTLVEITTNGVLLDKPQVEALKGLKPIEVKISLNSVTSGGRQKLLGAGGAAGILKAIEELTRGGIPCHGSIVAYPKVVGWDDLEKTIYALVQAGALTVRIFIPGFTHRAPAILRFDPWGFRQELESFLENFRQEVKIPIIVEPPFLRDLIPEVAGVLPGYPAEGSGLKRGDVLLEIDGQVPRSRVEAFRLLSRPGRHKLKVRRPGQELREAGRELEILLEVPLGGKSGVVMEWDGDPEVLKAIHRSCLRHQARKAVVFTSELAHRVMEGMVSALPGVAKVIPVRNRFFGGSIACAGLLTVEDFLASWEELRKKGEDPDLLLLPGRAFDFRGRDLVERHYTELAQVSGLPVEIL</sequence>
<dbReference type="SFLD" id="SFLDS00029">
    <property type="entry name" value="Radical_SAM"/>
    <property type="match status" value="1"/>
</dbReference>
<evidence type="ECO:0000256" key="4">
    <source>
        <dbReference type="ARBA" id="ARBA00022723"/>
    </source>
</evidence>
<dbReference type="SMART" id="SM00228">
    <property type="entry name" value="PDZ"/>
    <property type="match status" value="1"/>
</dbReference>
<keyword evidence="5" id="KW-0408">Iron</keyword>
<evidence type="ECO:0000313" key="8">
    <source>
        <dbReference type="EMBL" id="SMB91069.1"/>
    </source>
</evidence>
<dbReference type="OrthoDB" id="2110487at2"/>
<dbReference type="InterPro" id="IPR013785">
    <property type="entry name" value="Aldolase_TIM"/>
</dbReference>
<dbReference type="Gene3D" id="2.30.42.10">
    <property type="match status" value="1"/>
</dbReference>
<comment type="cofactor">
    <cofactor evidence="1">
        <name>[4Fe-4S] cluster</name>
        <dbReference type="ChEBI" id="CHEBI:49883"/>
    </cofactor>
</comment>
<dbReference type="InterPro" id="IPR058240">
    <property type="entry name" value="rSAM_sf"/>
</dbReference>
<dbReference type="Pfam" id="PF17820">
    <property type="entry name" value="PDZ_6"/>
    <property type="match status" value="1"/>
</dbReference>
<organism evidence="8 9">
    <name type="scientific">Thermanaeromonas toyohensis ToBE</name>
    <dbReference type="NCBI Taxonomy" id="698762"/>
    <lineage>
        <taxon>Bacteria</taxon>
        <taxon>Bacillati</taxon>
        <taxon>Bacillota</taxon>
        <taxon>Clostridia</taxon>
        <taxon>Neomoorellales</taxon>
        <taxon>Neomoorellaceae</taxon>
        <taxon>Thermanaeromonas</taxon>
    </lineage>
</organism>
<dbReference type="InterPro" id="IPR007549">
    <property type="entry name" value="DUF512"/>
</dbReference>
<dbReference type="PROSITE" id="PS51918">
    <property type="entry name" value="RADICAL_SAM"/>
    <property type="match status" value="1"/>
</dbReference>
<evidence type="ECO:0000256" key="5">
    <source>
        <dbReference type="ARBA" id="ARBA00023004"/>
    </source>
</evidence>
<keyword evidence="4" id="KW-0479">Metal-binding</keyword>
<dbReference type="InterPro" id="IPR001478">
    <property type="entry name" value="PDZ"/>
</dbReference>
<dbReference type="InterPro" id="IPR007197">
    <property type="entry name" value="rSAM"/>
</dbReference>
<keyword evidence="9" id="KW-1185">Reference proteome</keyword>